<gene>
    <name evidence="3" type="ORF">CU097_010186</name>
</gene>
<comment type="caution">
    <text evidence="3">The sequence shown here is derived from an EMBL/GenBank/DDBJ whole genome shotgun (WGS) entry which is preliminary data.</text>
</comment>
<evidence type="ECO:0000313" key="3">
    <source>
        <dbReference type="EMBL" id="RCH88221.1"/>
    </source>
</evidence>
<dbReference type="InterPro" id="IPR013941">
    <property type="entry name" value="ZDS1_C"/>
</dbReference>
<dbReference type="OrthoDB" id="5589766at2759"/>
<dbReference type="PANTHER" id="PTHR28089">
    <property type="entry name" value="PROTEIN ZDS1-RELATED"/>
    <property type="match status" value="1"/>
</dbReference>
<dbReference type="STRING" id="86630.A0A367JER6"/>
<feature type="compositionally biased region" description="Low complexity" evidence="1">
    <location>
        <begin position="331"/>
        <end position="347"/>
    </location>
</feature>
<dbReference type="Proteomes" id="UP000252139">
    <property type="component" value="Unassembled WGS sequence"/>
</dbReference>
<dbReference type="PANTHER" id="PTHR28089:SF1">
    <property type="entry name" value="PROTEIN ZDS1-RELATED"/>
    <property type="match status" value="1"/>
</dbReference>
<feature type="compositionally biased region" description="Basic residues" evidence="1">
    <location>
        <begin position="155"/>
        <end position="166"/>
    </location>
</feature>
<name>A0A367JER6_RHIAZ</name>
<feature type="region of interest" description="Disordered" evidence="1">
    <location>
        <begin position="443"/>
        <end position="467"/>
    </location>
</feature>
<feature type="region of interest" description="Disordered" evidence="1">
    <location>
        <begin position="312"/>
        <end position="347"/>
    </location>
</feature>
<protein>
    <recommendedName>
        <fullName evidence="2">Protein Zds1 C-terminal domain-containing protein</fullName>
    </recommendedName>
</protein>
<dbReference type="AlphaFoldDB" id="A0A367JER6"/>
<dbReference type="GO" id="GO:0030010">
    <property type="term" value="P:establishment of cell polarity"/>
    <property type="evidence" value="ECO:0007669"/>
    <property type="project" value="TreeGrafter"/>
</dbReference>
<organism evidence="3 4">
    <name type="scientific">Rhizopus azygosporus</name>
    <name type="common">Rhizopus microsporus var. azygosporus</name>
    <dbReference type="NCBI Taxonomy" id="86630"/>
    <lineage>
        <taxon>Eukaryota</taxon>
        <taxon>Fungi</taxon>
        <taxon>Fungi incertae sedis</taxon>
        <taxon>Mucoromycota</taxon>
        <taxon>Mucoromycotina</taxon>
        <taxon>Mucoromycetes</taxon>
        <taxon>Mucorales</taxon>
        <taxon>Mucorineae</taxon>
        <taxon>Rhizopodaceae</taxon>
        <taxon>Rhizopus</taxon>
    </lineage>
</organism>
<dbReference type="EMBL" id="PJQL01001508">
    <property type="protein sequence ID" value="RCH88221.1"/>
    <property type="molecule type" value="Genomic_DNA"/>
</dbReference>
<accession>A0A367JER6</accession>
<feature type="domain" description="Protein Zds1 C-terminal" evidence="2">
    <location>
        <begin position="348"/>
        <end position="400"/>
    </location>
</feature>
<evidence type="ECO:0000259" key="2">
    <source>
        <dbReference type="SMART" id="SM01327"/>
    </source>
</evidence>
<dbReference type="GO" id="GO:0005737">
    <property type="term" value="C:cytoplasm"/>
    <property type="evidence" value="ECO:0007669"/>
    <property type="project" value="TreeGrafter"/>
</dbReference>
<dbReference type="InterPro" id="IPR040206">
    <property type="entry name" value="Zds1/2"/>
</dbReference>
<keyword evidence="4" id="KW-1185">Reference proteome</keyword>
<reference evidence="3 4" key="1">
    <citation type="journal article" date="2018" name="G3 (Bethesda)">
        <title>Phylogenetic and Phylogenomic Definition of Rhizopus Species.</title>
        <authorList>
            <person name="Gryganskyi A.P."/>
            <person name="Golan J."/>
            <person name="Dolatabadi S."/>
            <person name="Mondo S."/>
            <person name="Robb S."/>
            <person name="Idnurm A."/>
            <person name="Muszewska A."/>
            <person name="Steczkiewicz K."/>
            <person name="Masonjones S."/>
            <person name="Liao H.L."/>
            <person name="Gajdeczka M.T."/>
            <person name="Anike F."/>
            <person name="Vuek A."/>
            <person name="Anishchenko I.M."/>
            <person name="Voigt K."/>
            <person name="de Hoog G.S."/>
            <person name="Smith M.E."/>
            <person name="Heitman J."/>
            <person name="Vilgalys R."/>
            <person name="Stajich J.E."/>
        </authorList>
    </citation>
    <scope>NUCLEOTIDE SEQUENCE [LARGE SCALE GENOMIC DNA]</scope>
    <source>
        <strain evidence="3 4">CBS 357.93</strain>
    </source>
</reference>
<dbReference type="GO" id="GO:0010971">
    <property type="term" value="P:positive regulation of G2/M transition of mitotic cell cycle"/>
    <property type="evidence" value="ECO:0007669"/>
    <property type="project" value="TreeGrafter"/>
</dbReference>
<feature type="region of interest" description="Disordered" evidence="1">
    <location>
        <begin position="148"/>
        <end position="184"/>
    </location>
</feature>
<evidence type="ECO:0000313" key="4">
    <source>
        <dbReference type="Proteomes" id="UP000252139"/>
    </source>
</evidence>
<dbReference type="SMART" id="SM01327">
    <property type="entry name" value="Zds_C"/>
    <property type="match status" value="1"/>
</dbReference>
<sequence>MNDILTERNNQQLTTDYDLYANLLLSNLLDKEEETKEEQKEQDEEKPIDLTNDVIWVPADKHPQIAPIEFAKFIEVHGANTPVRRRSSSLQRRKSVLSQSHTFEDDEFRHNLQVSDESRDDMLFDRNSSSVDNSPILAHIPDKTLLRRSAFSARGRNRRSTAKTKRSTSERRPASSTADTWDKSEGVSLYDQPVNMSEWIDLGSASLESDDSSQRGILSRVHDAESQLRSQINNEQEEEQVKERESIEIKRPTMVRPPPILNTKSELIEKRPSWFTGLFHTKQGKLMNNLNNKQFSNLATLFTRSLKSQNNNTMATNATNKKKKPSRLEITSSTSSPTSIRPSATTTTTTTIAYNSNRLPLHVERAIYRLSHMKLADPKRPLRQQVLISNLMFWYLSIQQTILVQNYNNSSNANSMEDIYSVPPPQQQQRKVSKMSRIINAAKKRTQQPERHIQFEEDDLPLSHYKT</sequence>
<evidence type="ECO:0000256" key="1">
    <source>
        <dbReference type="SAM" id="MobiDB-lite"/>
    </source>
</evidence>
<dbReference type="Pfam" id="PF08632">
    <property type="entry name" value="Zds_C"/>
    <property type="match status" value="1"/>
</dbReference>
<proteinExistence type="predicted"/>